<dbReference type="Pfam" id="PF00651">
    <property type="entry name" value="BTB"/>
    <property type="match status" value="1"/>
</dbReference>
<keyword evidence="4" id="KW-0833">Ubl conjugation pathway</keyword>
<dbReference type="GO" id="GO:0008270">
    <property type="term" value="F:zinc ion binding"/>
    <property type="evidence" value="ECO:0007669"/>
    <property type="project" value="UniProtKB-KW"/>
</dbReference>
<proteinExistence type="predicted"/>
<dbReference type="Gene3D" id="3.30.710.10">
    <property type="entry name" value="Potassium Channel Kv1.1, Chain A"/>
    <property type="match status" value="1"/>
</dbReference>
<dbReference type="GO" id="GO:0006355">
    <property type="term" value="P:regulation of DNA-templated transcription"/>
    <property type="evidence" value="ECO:0007669"/>
    <property type="project" value="UniProtKB-ARBA"/>
</dbReference>
<dbReference type="FunFam" id="1.25.40.420:FF:000012">
    <property type="entry name" value="BTB/POZ and TAZ domain-containing protein 2"/>
    <property type="match status" value="1"/>
</dbReference>
<dbReference type="InterPro" id="IPR044513">
    <property type="entry name" value="BT1/2/3/4/5"/>
</dbReference>
<evidence type="ECO:0000256" key="2">
    <source>
        <dbReference type="ARBA" id="ARBA00022723"/>
    </source>
</evidence>
<dbReference type="SMART" id="SM00551">
    <property type="entry name" value="ZnF_TAZ"/>
    <property type="match status" value="1"/>
</dbReference>
<evidence type="ECO:0000259" key="6">
    <source>
        <dbReference type="PROSITE" id="PS50097"/>
    </source>
</evidence>
<keyword evidence="8" id="KW-1185">Reference proteome</keyword>
<dbReference type="Pfam" id="PF02135">
    <property type="entry name" value="zf-TAZ"/>
    <property type="match status" value="1"/>
</dbReference>
<gene>
    <name evidence="7" type="ORF">RND81_05G131900</name>
</gene>
<dbReference type="PANTHER" id="PTHR46287:SF1">
    <property type="entry name" value="BTB_POZ AND TAZ DOMAIN-CONTAINING PROTEIN 3"/>
    <property type="match status" value="1"/>
</dbReference>
<evidence type="ECO:0000256" key="4">
    <source>
        <dbReference type="ARBA" id="ARBA00022786"/>
    </source>
</evidence>
<keyword evidence="3" id="KW-0863">Zinc-finger</keyword>
<keyword evidence="5" id="KW-0862">Zinc</keyword>
<dbReference type="InterPro" id="IPR000197">
    <property type="entry name" value="Znf_TAZ"/>
</dbReference>
<comment type="pathway">
    <text evidence="1">Protein modification; protein ubiquitination.</text>
</comment>
<dbReference type="EMBL" id="JBDFQZ010000005">
    <property type="protein sequence ID" value="KAK9725255.1"/>
    <property type="molecule type" value="Genomic_DNA"/>
</dbReference>
<evidence type="ECO:0000313" key="7">
    <source>
        <dbReference type="EMBL" id="KAK9725255.1"/>
    </source>
</evidence>
<comment type="caution">
    <text evidence="7">The sequence shown here is derived from an EMBL/GenBank/DDBJ whole genome shotgun (WGS) entry which is preliminary data.</text>
</comment>
<dbReference type="GO" id="GO:0005516">
    <property type="term" value="F:calmodulin binding"/>
    <property type="evidence" value="ECO:0007669"/>
    <property type="project" value="UniProtKB-ARBA"/>
</dbReference>
<organism evidence="7 8">
    <name type="scientific">Saponaria officinalis</name>
    <name type="common">Common soapwort</name>
    <name type="synonym">Lychnis saponaria</name>
    <dbReference type="NCBI Taxonomy" id="3572"/>
    <lineage>
        <taxon>Eukaryota</taxon>
        <taxon>Viridiplantae</taxon>
        <taxon>Streptophyta</taxon>
        <taxon>Embryophyta</taxon>
        <taxon>Tracheophyta</taxon>
        <taxon>Spermatophyta</taxon>
        <taxon>Magnoliopsida</taxon>
        <taxon>eudicotyledons</taxon>
        <taxon>Gunneridae</taxon>
        <taxon>Pentapetalae</taxon>
        <taxon>Caryophyllales</taxon>
        <taxon>Caryophyllaceae</taxon>
        <taxon>Caryophylleae</taxon>
        <taxon>Saponaria</taxon>
    </lineage>
</organism>
<keyword evidence="2" id="KW-0479">Metal-binding</keyword>
<dbReference type="Gene3D" id="1.25.40.420">
    <property type="match status" value="1"/>
</dbReference>
<evidence type="ECO:0000313" key="8">
    <source>
        <dbReference type="Proteomes" id="UP001443914"/>
    </source>
</evidence>
<dbReference type="CDD" id="cd14733">
    <property type="entry name" value="BACK"/>
    <property type="match status" value="1"/>
</dbReference>
<dbReference type="InterPro" id="IPR035898">
    <property type="entry name" value="TAZ_dom_sf"/>
</dbReference>
<evidence type="ECO:0000256" key="5">
    <source>
        <dbReference type="ARBA" id="ARBA00022833"/>
    </source>
</evidence>
<dbReference type="PROSITE" id="PS50097">
    <property type="entry name" value="BTB"/>
    <property type="match status" value="1"/>
</dbReference>
<accession>A0AAW1KW53</accession>
<dbReference type="AlphaFoldDB" id="A0AAW1KW53"/>
<evidence type="ECO:0000256" key="3">
    <source>
        <dbReference type="ARBA" id="ARBA00022771"/>
    </source>
</evidence>
<dbReference type="FunFam" id="1.20.1020.10:FF:000004">
    <property type="entry name" value="BTB/POZ and TAZ domain-containing protein 2"/>
    <property type="match status" value="1"/>
</dbReference>
<dbReference type="GO" id="GO:0009751">
    <property type="term" value="P:response to salicylic acid"/>
    <property type="evidence" value="ECO:0007669"/>
    <property type="project" value="UniProtKB-ARBA"/>
</dbReference>
<name>A0AAW1KW53_SAPOF</name>
<dbReference type="GO" id="GO:0009725">
    <property type="term" value="P:response to hormone"/>
    <property type="evidence" value="ECO:0007669"/>
    <property type="project" value="UniProtKB-ARBA"/>
</dbReference>
<dbReference type="InterPro" id="IPR011333">
    <property type="entry name" value="SKP1/BTB/POZ_sf"/>
</dbReference>
<dbReference type="PANTHER" id="PTHR46287">
    <property type="entry name" value="BTB/POZ AND TAZ DOMAIN-CONTAINING PROTEIN 3-RELATED"/>
    <property type="match status" value="1"/>
</dbReference>
<dbReference type="GO" id="GO:0042542">
    <property type="term" value="P:response to hydrogen peroxide"/>
    <property type="evidence" value="ECO:0007669"/>
    <property type="project" value="UniProtKB-ARBA"/>
</dbReference>
<evidence type="ECO:0000256" key="1">
    <source>
        <dbReference type="ARBA" id="ARBA00004906"/>
    </source>
</evidence>
<dbReference type="SMART" id="SM00225">
    <property type="entry name" value="BTB"/>
    <property type="match status" value="1"/>
</dbReference>
<dbReference type="InterPro" id="IPR000210">
    <property type="entry name" value="BTB/POZ_dom"/>
</dbReference>
<feature type="domain" description="BTB" evidence="6">
    <location>
        <begin position="95"/>
        <end position="163"/>
    </location>
</feature>
<reference evidence="7" key="1">
    <citation type="submission" date="2024-03" db="EMBL/GenBank/DDBJ databases">
        <title>WGS assembly of Saponaria officinalis var. Norfolk2.</title>
        <authorList>
            <person name="Jenkins J."/>
            <person name="Shu S."/>
            <person name="Grimwood J."/>
            <person name="Barry K."/>
            <person name="Goodstein D."/>
            <person name="Schmutz J."/>
            <person name="Leebens-Mack J."/>
            <person name="Osbourn A."/>
        </authorList>
    </citation>
    <scope>NUCLEOTIDE SEQUENCE [LARGE SCALE GENOMIC DNA]</scope>
    <source>
        <strain evidence="7">JIC</strain>
    </source>
</reference>
<dbReference type="SUPFAM" id="SSF54695">
    <property type="entry name" value="POZ domain"/>
    <property type="match status" value="1"/>
</dbReference>
<sequence>MASIYDHSSTSLDSEKHLLDTFKISEEQQTADNIVIAADVVVSSFTTKNNIPPPPPLPGSIFYRRQYRWKSSECCCIEKETRNVWDELFKSGFGADVYIITEDQLTVPAHFSVLSIASPVLRTRLQDSKTNNGFRYLKFPGVPHGAVCTFIRFLYSSWYEEDDMKKFALHLLVLSHSFVVPLLKRACVKYLENCWLTSENVIDVLQLARKCDAPRLSVICIRMVVRHFKTVASTDGWKVMRRVNPALEQELLESVVEADSRKEERARKIQERKVYSQLHEAIEALIHICRDGCSTIGPRDKTLKGSPAACGFSACKGIEMLVRHFFGCKIRVPGGCVHCKRMWQLLELHSRICDEPESCNVPLCRHFKEKMKQQIKKDEAKWRLLVRKVMEAKRSKCSLA</sequence>
<dbReference type="SUPFAM" id="SSF57933">
    <property type="entry name" value="TAZ domain"/>
    <property type="match status" value="1"/>
</dbReference>
<protein>
    <recommendedName>
        <fullName evidence="6">BTB domain-containing protein</fullName>
    </recommendedName>
</protein>
<dbReference type="Gene3D" id="1.20.1020.10">
    <property type="entry name" value="TAZ domain"/>
    <property type="match status" value="1"/>
</dbReference>
<dbReference type="Proteomes" id="UP001443914">
    <property type="component" value="Unassembled WGS sequence"/>
</dbReference>